<dbReference type="EMBL" id="JBHTEC010000002">
    <property type="protein sequence ID" value="MFD0287571.1"/>
    <property type="molecule type" value="Genomic_DNA"/>
</dbReference>
<evidence type="ECO:0000313" key="2">
    <source>
        <dbReference type="Proteomes" id="UP001596957"/>
    </source>
</evidence>
<reference evidence="2" key="1">
    <citation type="journal article" date="2019" name="Int. J. Syst. Evol. Microbiol.">
        <title>The Global Catalogue of Microorganisms (GCM) 10K type strain sequencing project: providing services to taxonomists for standard genome sequencing and annotation.</title>
        <authorList>
            <consortium name="The Broad Institute Genomics Platform"/>
            <consortium name="The Broad Institute Genome Sequencing Center for Infectious Disease"/>
            <person name="Wu L."/>
            <person name="Ma J."/>
        </authorList>
    </citation>
    <scope>NUCLEOTIDE SEQUENCE [LARGE SCALE GENOMIC DNA]</scope>
    <source>
        <strain evidence="2">CGMCC 4.7198</strain>
    </source>
</reference>
<sequence length="41" mass="4537">MSFTNRPAFDLQRPEPFALALQAAKNRLTPHHILNPGVLPG</sequence>
<comment type="caution">
    <text evidence="1">The sequence shown here is derived from an EMBL/GenBank/DDBJ whole genome shotgun (WGS) entry which is preliminary data.</text>
</comment>
<name>A0ABW2VSQ3_9ACTN</name>
<dbReference type="RefSeq" id="WP_381264782.1">
    <property type="nucleotide sequence ID" value="NZ_JBHTBI010000124.1"/>
</dbReference>
<accession>A0ABW2VSQ3</accession>
<gene>
    <name evidence="1" type="ORF">ACFQZP_39250</name>
</gene>
<dbReference type="Proteomes" id="UP001596957">
    <property type="component" value="Unassembled WGS sequence"/>
</dbReference>
<evidence type="ECO:0000313" key="1">
    <source>
        <dbReference type="EMBL" id="MFD0287571.1"/>
    </source>
</evidence>
<protein>
    <submittedName>
        <fullName evidence="1">Uncharacterized protein</fullName>
    </submittedName>
</protein>
<keyword evidence="2" id="KW-1185">Reference proteome</keyword>
<organism evidence="1 2">
    <name type="scientific">Streptomyces lutosisoli</name>
    <dbReference type="NCBI Taxonomy" id="2665721"/>
    <lineage>
        <taxon>Bacteria</taxon>
        <taxon>Bacillati</taxon>
        <taxon>Actinomycetota</taxon>
        <taxon>Actinomycetes</taxon>
        <taxon>Kitasatosporales</taxon>
        <taxon>Streptomycetaceae</taxon>
        <taxon>Streptomyces</taxon>
    </lineage>
</organism>
<proteinExistence type="predicted"/>